<evidence type="ECO:0000256" key="1">
    <source>
        <dbReference type="SAM" id="MobiDB-lite"/>
    </source>
</evidence>
<feature type="compositionally biased region" description="Polar residues" evidence="1">
    <location>
        <begin position="304"/>
        <end position="313"/>
    </location>
</feature>
<dbReference type="PANTHER" id="PTHR33050">
    <property type="entry name" value="REVERSE TRANSCRIPTASE DOMAIN-CONTAINING PROTEIN"/>
    <property type="match status" value="1"/>
</dbReference>
<feature type="region of interest" description="Disordered" evidence="1">
    <location>
        <begin position="1"/>
        <end position="91"/>
    </location>
</feature>
<evidence type="ECO:0000313" key="3">
    <source>
        <dbReference type="Proteomes" id="UP000051952"/>
    </source>
</evidence>
<reference evidence="3" key="1">
    <citation type="submission" date="2015-09" db="EMBL/GenBank/DDBJ databases">
        <authorList>
            <consortium name="Pathogen Informatics"/>
        </authorList>
    </citation>
    <scope>NUCLEOTIDE SEQUENCE [LARGE SCALE GENOMIC DNA]</scope>
    <source>
        <strain evidence="3">Lake Konstanz</strain>
    </source>
</reference>
<dbReference type="Proteomes" id="UP000051952">
    <property type="component" value="Unassembled WGS sequence"/>
</dbReference>
<dbReference type="VEuPathDB" id="TriTrypDB:BSAL_35445"/>
<feature type="compositionally biased region" description="Basic and acidic residues" evidence="1">
    <location>
        <begin position="26"/>
        <end position="51"/>
    </location>
</feature>
<dbReference type="InterPro" id="IPR052055">
    <property type="entry name" value="Hepadnavirus_pol/RT"/>
</dbReference>
<proteinExistence type="predicted"/>
<evidence type="ECO:0000313" key="2">
    <source>
        <dbReference type="EMBL" id="CUG92085.1"/>
    </source>
</evidence>
<dbReference type="EMBL" id="CYKH01002004">
    <property type="protein sequence ID" value="CUG92085.1"/>
    <property type="molecule type" value="Genomic_DNA"/>
</dbReference>
<protein>
    <recommendedName>
        <fullName evidence="4">Reverse transcriptase domain-containing protein</fullName>
    </recommendedName>
</protein>
<dbReference type="AlphaFoldDB" id="A0A0S4JPN3"/>
<keyword evidence="3" id="KW-1185">Reference proteome</keyword>
<feature type="region of interest" description="Disordered" evidence="1">
    <location>
        <begin position="251"/>
        <end position="353"/>
    </location>
</feature>
<dbReference type="SUPFAM" id="SSF56672">
    <property type="entry name" value="DNA/RNA polymerases"/>
    <property type="match status" value="1"/>
</dbReference>
<gene>
    <name evidence="2" type="ORF">BSAL_35445</name>
</gene>
<dbReference type="InterPro" id="IPR043502">
    <property type="entry name" value="DNA/RNA_pol_sf"/>
</dbReference>
<feature type="compositionally biased region" description="Basic and acidic residues" evidence="1">
    <location>
        <begin position="279"/>
        <end position="303"/>
    </location>
</feature>
<evidence type="ECO:0008006" key="4">
    <source>
        <dbReference type="Google" id="ProtNLM"/>
    </source>
</evidence>
<name>A0A0S4JPN3_BODSA</name>
<dbReference type="PANTHER" id="PTHR33050:SF7">
    <property type="entry name" value="RIBONUCLEASE H"/>
    <property type="match status" value="1"/>
</dbReference>
<organism evidence="2 3">
    <name type="scientific">Bodo saltans</name>
    <name type="common">Flagellated protozoan</name>
    <dbReference type="NCBI Taxonomy" id="75058"/>
    <lineage>
        <taxon>Eukaryota</taxon>
        <taxon>Discoba</taxon>
        <taxon>Euglenozoa</taxon>
        <taxon>Kinetoplastea</taxon>
        <taxon>Metakinetoplastina</taxon>
        <taxon>Eubodonida</taxon>
        <taxon>Bodonidae</taxon>
        <taxon>Bodo</taxon>
    </lineage>
</organism>
<accession>A0A0S4JPN3</accession>
<sequence>MQSTTTDGPPVFRLQTFQPQPSNNKLNDDKDKDKDYFYQHDTRNGEEERGYHFTKRHRGDLHVTHTSATPKLHEGRPNGSTSCPPPRVDRGSNYQIGDTATVERLHDDFTNKQPFGTEPRSRRPANTITTTGEFVEMSPRTLPDRDTCLGTNYRRGMHDDCTSTSTFRFVDDGDSSTHPDSTDDYFIPDGPKIGRCHDMAHDECHNLFTSEDRNYNLDCRRQDRQLDRPILDSLTTWRTDGEPDYMVAEATRQGPLPLHRVTNVSLTSRGAPVDTGATKNDETDQRESRSKVDKERRSLDDGTTRLQRGTSLITEPAHESRFTPHLPSGGQTQSGRSTTPDQQYRASRKPTHSTYQLRQALLGISKTSNRADLSSRDQELPLHTKRVPRISWRDIDDLVKRTGSTVEMETYQWAKSHIIDPLRLAALHQSGFAPVPQADGSLEADILISDQEQLLSQGYARPLLQEEIPLAYVNLFTEKEKFVLDLNAHVNSQSLIATRRRLITVPWTMNHAEQVLKDTILATREEIILGLQSEGTALFDIDAYYTHFPLPTEAQLFYCYKFRGKYYCLLTIPTGGRHCPSLAQTVSKCISHHVLQEFPLIQILTYLDNFRFAGDQALVQRAVESFQHLTVSLNIKTTCEHHFSDHYTFLGIQCRHANQLRQASTQASEKTLAKLQRNFHGMLDKTGKLTLRRGLRVLGGLIWVSGITAIQLHEHYIPLKFFRRKASSSGLDEPLSLWRCATKPLVRWVALALTNIPRFYKGPVILSPQTHLTLFTDASIDGYGSVAFFIDSHNIPSIKVTMGPWSQILGPLCPHINQLEAFALLIGISTCSELRARTAQMFVDNSTLCCIVNRGYSPRFWANLAAASLHQQLDEMFEDWSIRWISTFENMADMASRVRISRFTAFTETVDKMTMDTDMIRPGGTTMGTHSLGNQRLEVGSPLPHDQLLTVEDARQCFDSGELQRVRT</sequence>
<feature type="compositionally biased region" description="Polar residues" evidence="1">
    <location>
        <begin position="329"/>
        <end position="345"/>
    </location>
</feature>